<evidence type="ECO:0000256" key="2">
    <source>
        <dbReference type="ARBA" id="ARBA00004648"/>
    </source>
</evidence>
<dbReference type="SMART" id="SM00702">
    <property type="entry name" value="P4Hc"/>
    <property type="match status" value="1"/>
</dbReference>
<dbReference type="GO" id="GO:0005506">
    <property type="term" value="F:iron ion binding"/>
    <property type="evidence" value="ECO:0007669"/>
    <property type="project" value="InterPro"/>
</dbReference>
<evidence type="ECO:0000313" key="19">
    <source>
        <dbReference type="Proteomes" id="UP001314263"/>
    </source>
</evidence>
<feature type="domain" description="Fe2OG dioxygenase" evidence="16">
    <location>
        <begin position="178"/>
        <end position="299"/>
    </location>
</feature>
<evidence type="ECO:0000256" key="1">
    <source>
        <dbReference type="ARBA" id="ARBA00001961"/>
    </source>
</evidence>
<dbReference type="EMBL" id="CAUYUE010000011">
    <property type="protein sequence ID" value="CAK0785058.1"/>
    <property type="molecule type" value="Genomic_DNA"/>
</dbReference>
<comment type="cofactor">
    <cofactor evidence="1">
        <name>L-ascorbate</name>
        <dbReference type="ChEBI" id="CHEBI:38290"/>
    </cofactor>
</comment>
<keyword evidence="13" id="KW-0325">Glycoprotein</keyword>
<comment type="similarity">
    <text evidence="3">Belongs to the P4HA family.</text>
</comment>
<evidence type="ECO:0000256" key="13">
    <source>
        <dbReference type="ARBA" id="ARBA00023180"/>
    </source>
</evidence>
<dbReference type="Gene3D" id="2.60.120.620">
    <property type="entry name" value="q2cbj1_9rhob like domain"/>
    <property type="match status" value="1"/>
</dbReference>
<dbReference type="AlphaFoldDB" id="A0AAV1ICH4"/>
<keyword evidence="8" id="KW-0735">Signal-anchor</keyword>
<keyword evidence="5" id="KW-0812">Transmembrane</keyword>
<proteinExistence type="inferred from homology"/>
<evidence type="ECO:0000256" key="15">
    <source>
        <dbReference type="SAM" id="SignalP"/>
    </source>
</evidence>
<evidence type="ECO:0000256" key="4">
    <source>
        <dbReference type="ARBA" id="ARBA00012269"/>
    </source>
</evidence>
<dbReference type="PANTHER" id="PTHR10869:SF238">
    <property type="entry name" value="PROLYL 4-HYDROXYLASE 6-RELATED"/>
    <property type="match status" value="1"/>
</dbReference>
<organism evidence="18 19">
    <name type="scientific">Coccomyxa viridis</name>
    <dbReference type="NCBI Taxonomy" id="1274662"/>
    <lineage>
        <taxon>Eukaryota</taxon>
        <taxon>Viridiplantae</taxon>
        <taxon>Chlorophyta</taxon>
        <taxon>core chlorophytes</taxon>
        <taxon>Trebouxiophyceae</taxon>
        <taxon>Trebouxiophyceae incertae sedis</taxon>
        <taxon>Coccomyxaceae</taxon>
        <taxon>Coccomyxa</taxon>
    </lineage>
</organism>
<dbReference type="Pfam" id="PF13640">
    <property type="entry name" value="2OG-FeII_Oxy_3"/>
    <property type="match status" value="1"/>
</dbReference>
<keyword evidence="12" id="KW-0472">Membrane</keyword>
<dbReference type="InterPro" id="IPR045054">
    <property type="entry name" value="P4HA-like"/>
</dbReference>
<comment type="caution">
    <text evidence="18">The sequence shown here is derived from an EMBL/GenBank/DDBJ whole genome shotgun (WGS) entry which is preliminary data.</text>
</comment>
<dbReference type="GO" id="GO:0005789">
    <property type="term" value="C:endoplasmic reticulum membrane"/>
    <property type="evidence" value="ECO:0007669"/>
    <property type="project" value="UniProtKB-SubCell"/>
</dbReference>
<dbReference type="FunFam" id="2.60.120.620:FF:000002">
    <property type="entry name" value="Prolyl 4-hydroxylase 4"/>
    <property type="match status" value="1"/>
</dbReference>
<comment type="catalytic activity">
    <reaction evidence="14">
        <text>L-prolyl-[collagen] + 2-oxoglutarate + O2 = trans-4-hydroxy-L-prolyl-[collagen] + succinate + CO2</text>
        <dbReference type="Rhea" id="RHEA:18945"/>
        <dbReference type="Rhea" id="RHEA-COMP:11676"/>
        <dbReference type="Rhea" id="RHEA-COMP:11680"/>
        <dbReference type="ChEBI" id="CHEBI:15379"/>
        <dbReference type="ChEBI" id="CHEBI:16526"/>
        <dbReference type="ChEBI" id="CHEBI:16810"/>
        <dbReference type="ChEBI" id="CHEBI:30031"/>
        <dbReference type="ChEBI" id="CHEBI:50342"/>
        <dbReference type="ChEBI" id="CHEBI:61965"/>
        <dbReference type="EC" id="1.14.11.2"/>
    </reaction>
</comment>
<dbReference type="EC" id="1.14.11.2" evidence="4"/>
<feature type="chain" id="PRO_5043359533" description="procollagen-proline 4-dioxygenase" evidence="15">
    <location>
        <begin position="30"/>
        <end position="373"/>
    </location>
</feature>
<evidence type="ECO:0000256" key="11">
    <source>
        <dbReference type="ARBA" id="ARBA00023004"/>
    </source>
</evidence>
<evidence type="ECO:0000256" key="10">
    <source>
        <dbReference type="ARBA" id="ARBA00023002"/>
    </source>
</evidence>
<evidence type="ECO:0000256" key="12">
    <source>
        <dbReference type="ARBA" id="ARBA00023136"/>
    </source>
</evidence>
<accession>A0AAV1ICH4</accession>
<dbReference type="Proteomes" id="UP001314263">
    <property type="component" value="Unassembled WGS sequence"/>
</dbReference>
<dbReference type="PANTHER" id="PTHR10869">
    <property type="entry name" value="PROLYL 4-HYDROXYLASE ALPHA SUBUNIT"/>
    <property type="match status" value="1"/>
</dbReference>
<evidence type="ECO:0000256" key="5">
    <source>
        <dbReference type="ARBA" id="ARBA00022692"/>
    </source>
</evidence>
<keyword evidence="10" id="KW-0560">Oxidoreductase</keyword>
<keyword evidence="19" id="KW-1185">Reference proteome</keyword>
<dbReference type="GO" id="GO:0031418">
    <property type="term" value="F:L-ascorbic acid binding"/>
    <property type="evidence" value="ECO:0007669"/>
    <property type="project" value="InterPro"/>
</dbReference>
<protein>
    <recommendedName>
        <fullName evidence="4">procollagen-proline 4-dioxygenase</fullName>
        <ecNumber evidence="4">1.14.11.2</ecNumber>
    </recommendedName>
</protein>
<evidence type="ECO:0000259" key="16">
    <source>
        <dbReference type="PROSITE" id="PS51471"/>
    </source>
</evidence>
<name>A0AAV1ICH4_9CHLO</name>
<feature type="signal peptide" evidence="15">
    <location>
        <begin position="1"/>
        <end position="29"/>
    </location>
</feature>
<comment type="subcellular location">
    <subcellularLocation>
        <location evidence="2">Endoplasmic reticulum membrane</location>
        <topology evidence="2">Single-pass type II membrane protein</topology>
    </subcellularLocation>
</comment>
<evidence type="ECO:0000256" key="3">
    <source>
        <dbReference type="ARBA" id="ARBA00006511"/>
    </source>
</evidence>
<feature type="domain" description="ShKT" evidence="17">
    <location>
        <begin position="316"/>
        <end position="350"/>
    </location>
</feature>
<evidence type="ECO:0000256" key="8">
    <source>
        <dbReference type="ARBA" id="ARBA00022968"/>
    </source>
</evidence>
<dbReference type="InterPro" id="IPR005123">
    <property type="entry name" value="Oxoglu/Fe-dep_dioxygenase_dom"/>
</dbReference>
<sequence length="373" mass="40568">MRTQRSATLSSRKLAAILCLLIAGELVHAADPAVGFWLEKKSERYIEDTDRFPGWKGELPVPILDFKNGSDAGAAPASLTIGVGANGKEEWRGEVVEVSWSPRAFLLKNFLSDKECQHFINKAKPNMVKSTVVDNDTGKSIDSTVRTSTGTFFGREEDAVIKGIERRISYVTHIPEVNGEGLQILHYEDGQKYEAHHDFFHDKFNSRPENGGQRIATVLMYLTTPEEGGETVFPLAAVRVSGPQWSECAKGGAAVKARRGDALLFYSLTPNGEVDNNSLHGSCPTSKGEKWSATKWIHVGPFGGSVEAAKAKWGECIDADERCSGWAAEGECKKNPGYMLTSCRLSCHSCSPTSKEAATAVEAADRFHAAQAA</sequence>
<dbReference type="InterPro" id="IPR006620">
    <property type="entry name" value="Pro_4_hyd_alph"/>
</dbReference>
<dbReference type="GO" id="GO:0004656">
    <property type="term" value="F:procollagen-proline 4-dioxygenase activity"/>
    <property type="evidence" value="ECO:0007669"/>
    <property type="project" value="UniProtKB-EC"/>
</dbReference>
<evidence type="ECO:0000256" key="7">
    <source>
        <dbReference type="ARBA" id="ARBA00022964"/>
    </source>
</evidence>
<dbReference type="SMART" id="SM00254">
    <property type="entry name" value="ShKT"/>
    <property type="match status" value="1"/>
</dbReference>
<keyword evidence="11" id="KW-0408">Iron</keyword>
<evidence type="ECO:0000259" key="17">
    <source>
        <dbReference type="PROSITE" id="PS51670"/>
    </source>
</evidence>
<keyword evidence="15" id="KW-0732">Signal</keyword>
<dbReference type="Pfam" id="PF01549">
    <property type="entry name" value="ShK"/>
    <property type="match status" value="1"/>
</dbReference>
<keyword evidence="9" id="KW-1133">Transmembrane helix</keyword>
<keyword evidence="7" id="KW-0223">Dioxygenase</keyword>
<gene>
    <name evidence="18" type="ORF">CVIRNUC_008263</name>
</gene>
<dbReference type="InterPro" id="IPR003582">
    <property type="entry name" value="ShKT_dom"/>
</dbReference>
<evidence type="ECO:0000313" key="18">
    <source>
        <dbReference type="EMBL" id="CAK0785058.1"/>
    </source>
</evidence>
<dbReference type="PROSITE" id="PS51471">
    <property type="entry name" value="FE2OG_OXY"/>
    <property type="match status" value="1"/>
</dbReference>
<evidence type="ECO:0000256" key="6">
    <source>
        <dbReference type="ARBA" id="ARBA00022723"/>
    </source>
</evidence>
<evidence type="ECO:0000256" key="14">
    <source>
        <dbReference type="ARBA" id="ARBA00049169"/>
    </source>
</evidence>
<evidence type="ECO:0000256" key="9">
    <source>
        <dbReference type="ARBA" id="ARBA00022989"/>
    </source>
</evidence>
<dbReference type="PROSITE" id="PS51670">
    <property type="entry name" value="SHKT"/>
    <property type="match status" value="1"/>
</dbReference>
<keyword evidence="6" id="KW-0479">Metal-binding</keyword>
<dbReference type="InterPro" id="IPR044862">
    <property type="entry name" value="Pro_4_hyd_alph_FE2OG_OXY"/>
</dbReference>
<reference evidence="18 19" key="1">
    <citation type="submission" date="2023-10" db="EMBL/GenBank/DDBJ databases">
        <authorList>
            <person name="Maclean D."/>
            <person name="Macfadyen A."/>
        </authorList>
    </citation>
    <scope>NUCLEOTIDE SEQUENCE [LARGE SCALE GENOMIC DNA]</scope>
</reference>